<gene>
    <name evidence="1" type="ORF">E0W69_010715</name>
</gene>
<dbReference type="KEGG" id="arac:E0W69_010715"/>
<reference evidence="1 2" key="1">
    <citation type="submission" date="2019-09" db="EMBL/GenBank/DDBJ databases">
        <title>Complete genome sequence of Arachidicoccus sp. B3-10 isolated from apple orchard soil.</title>
        <authorList>
            <person name="Kim H.S."/>
            <person name="Han K.-I."/>
            <person name="Suh M.K."/>
            <person name="Lee K.C."/>
            <person name="Eom M.K."/>
            <person name="Kim J.-S."/>
            <person name="Kang S.W."/>
            <person name="Sin Y."/>
            <person name="Lee J.-S."/>
        </authorList>
    </citation>
    <scope>NUCLEOTIDE SEQUENCE [LARGE SCALE GENOMIC DNA]</scope>
    <source>
        <strain evidence="1 2">B3-10</strain>
    </source>
</reference>
<sequence length="266" mass="30495">MEVFKILKPVIAEVPIVISCPHVGTYFPETIQSHFESKALSTLDDTDWFIDRLYSFALSVGIPMIVATHHRWVIDLNRDVNDQPLYTDGRVITSVMPTTDFNGNNLYQSDYHPDAVELEYRIENYYRPYHEALKGMLGNAKSKFGKVLLLDAHSIKKVVHGIQKKPFPDLILGDNNGQSSDNKYSQIAQQTLQQNNDYSFGYNQPFKGGSITRNFGKPKENIHALQIEMAKTNYMDDKELYWNGERAFNIQVVLQQLCSRLIESLI</sequence>
<dbReference type="Pfam" id="PF05013">
    <property type="entry name" value="FGase"/>
    <property type="match status" value="1"/>
</dbReference>
<dbReference type="AlphaFoldDB" id="A0A5P2G5R7"/>
<name>A0A5P2G5R7_9BACT</name>
<dbReference type="EMBL" id="CP044016">
    <property type="protein sequence ID" value="QES89110.1"/>
    <property type="molecule type" value="Genomic_DNA"/>
</dbReference>
<dbReference type="OrthoDB" id="8716700at2"/>
<accession>A0A5P2G5R7</accession>
<proteinExistence type="predicted"/>
<dbReference type="InterPro" id="IPR007709">
    <property type="entry name" value="N-FG_amidohydro"/>
</dbReference>
<protein>
    <submittedName>
        <fullName evidence="1">N-formylglutamate deformylase</fullName>
    </submittedName>
</protein>
<evidence type="ECO:0000313" key="2">
    <source>
        <dbReference type="Proteomes" id="UP000292424"/>
    </source>
</evidence>
<organism evidence="1 2">
    <name type="scientific">Rhizosphaericola mali</name>
    <dbReference type="NCBI Taxonomy" id="2545455"/>
    <lineage>
        <taxon>Bacteria</taxon>
        <taxon>Pseudomonadati</taxon>
        <taxon>Bacteroidota</taxon>
        <taxon>Chitinophagia</taxon>
        <taxon>Chitinophagales</taxon>
        <taxon>Chitinophagaceae</taxon>
        <taxon>Rhizosphaericola</taxon>
    </lineage>
</organism>
<dbReference type="Gene3D" id="3.40.630.40">
    <property type="entry name" value="Zn-dependent exopeptidases"/>
    <property type="match status" value="1"/>
</dbReference>
<dbReference type="RefSeq" id="WP_131330056.1">
    <property type="nucleotide sequence ID" value="NZ_CP044016.1"/>
</dbReference>
<dbReference type="Proteomes" id="UP000292424">
    <property type="component" value="Chromosome"/>
</dbReference>
<keyword evidence="2" id="KW-1185">Reference proteome</keyword>
<dbReference type="SUPFAM" id="SSF53187">
    <property type="entry name" value="Zn-dependent exopeptidases"/>
    <property type="match status" value="1"/>
</dbReference>
<evidence type="ECO:0000313" key="1">
    <source>
        <dbReference type="EMBL" id="QES89110.1"/>
    </source>
</evidence>